<dbReference type="Proteomes" id="UP000070133">
    <property type="component" value="Unassembled WGS sequence"/>
</dbReference>
<feature type="compositionally biased region" description="Acidic residues" evidence="1">
    <location>
        <begin position="59"/>
        <end position="81"/>
    </location>
</feature>
<sequence length="189" mass="20430">MKVATPQSSAGKTLALSSRASAKTYTPRTAPMPSLSAYRAAEKTIPGITNLKRKHDESVEQDYESEREQEDGDSDQMEEEEGQKQYDSGSEHNDGAAEISTSRSAEIKQDYGTSSDSHTSSSDSGTALGAGNRSENVIRAGKDGSSSYSKDDLQRQRHPEQNRVIEHGGGIVLQKWPGGGTSKCKMVHH</sequence>
<evidence type="ECO:0000313" key="3">
    <source>
        <dbReference type="Proteomes" id="UP000070133"/>
    </source>
</evidence>
<feature type="region of interest" description="Disordered" evidence="1">
    <location>
        <begin position="1"/>
        <end position="189"/>
    </location>
</feature>
<name>A0A139HIA2_9PEZI</name>
<keyword evidence="3" id="KW-1185">Reference proteome</keyword>
<organism evidence="2 3">
    <name type="scientific">Pseudocercospora eumusae</name>
    <dbReference type="NCBI Taxonomy" id="321146"/>
    <lineage>
        <taxon>Eukaryota</taxon>
        <taxon>Fungi</taxon>
        <taxon>Dikarya</taxon>
        <taxon>Ascomycota</taxon>
        <taxon>Pezizomycotina</taxon>
        <taxon>Dothideomycetes</taxon>
        <taxon>Dothideomycetidae</taxon>
        <taxon>Mycosphaerellales</taxon>
        <taxon>Mycosphaerellaceae</taxon>
        <taxon>Pseudocercospora</taxon>
    </lineage>
</organism>
<gene>
    <name evidence="2" type="ORF">AC578_6703</name>
</gene>
<comment type="caution">
    <text evidence="2">The sequence shown here is derived from an EMBL/GenBank/DDBJ whole genome shotgun (WGS) entry which is preliminary data.</text>
</comment>
<feature type="compositionally biased region" description="Gly residues" evidence="1">
    <location>
        <begin position="167"/>
        <end position="181"/>
    </location>
</feature>
<proteinExistence type="predicted"/>
<accession>A0A139HIA2</accession>
<feature type="compositionally biased region" description="Basic and acidic residues" evidence="1">
    <location>
        <begin position="149"/>
        <end position="166"/>
    </location>
</feature>
<dbReference type="EMBL" id="LFZN01000046">
    <property type="protein sequence ID" value="KXT02099.1"/>
    <property type="molecule type" value="Genomic_DNA"/>
</dbReference>
<dbReference type="AlphaFoldDB" id="A0A139HIA2"/>
<reference evidence="2 3" key="1">
    <citation type="submission" date="2015-07" db="EMBL/GenBank/DDBJ databases">
        <title>Comparative genomics of the Sigatoka disease complex on banana suggests a link between parallel evolutionary changes in Pseudocercospora fijiensis and Pseudocercospora eumusae and increased virulence on the banana host.</title>
        <authorList>
            <person name="Chang T.-C."/>
            <person name="Salvucci A."/>
            <person name="Crous P.W."/>
            <person name="Stergiopoulos I."/>
        </authorList>
    </citation>
    <scope>NUCLEOTIDE SEQUENCE [LARGE SCALE GENOMIC DNA]</scope>
    <source>
        <strain evidence="2 3">CBS 114824</strain>
    </source>
</reference>
<evidence type="ECO:0000256" key="1">
    <source>
        <dbReference type="SAM" id="MobiDB-lite"/>
    </source>
</evidence>
<protein>
    <submittedName>
        <fullName evidence="2">Uncharacterized protein</fullName>
    </submittedName>
</protein>
<feature type="compositionally biased region" description="Low complexity" evidence="1">
    <location>
        <begin position="112"/>
        <end position="126"/>
    </location>
</feature>
<evidence type="ECO:0000313" key="2">
    <source>
        <dbReference type="EMBL" id="KXT02099.1"/>
    </source>
</evidence>
<feature type="compositionally biased region" description="Polar residues" evidence="1">
    <location>
        <begin position="1"/>
        <end position="27"/>
    </location>
</feature>